<dbReference type="PROSITE" id="PS51318">
    <property type="entry name" value="TAT"/>
    <property type="match status" value="1"/>
</dbReference>
<proteinExistence type="predicted"/>
<accession>A0A8J3VUF2</accession>
<keyword evidence="3" id="KW-1185">Reference proteome</keyword>
<dbReference type="RefSeq" id="WP_203922676.1">
    <property type="nucleotide sequence ID" value="NZ_BONZ01000077.1"/>
</dbReference>
<dbReference type="EMBL" id="BONZ01000077">
    <property type="protein sequence ID" value="GIH19210.1"/>
    <property type="molecule type" value="Genomic_DNA"/>
</dbReference>
<dbReference type="AlphaFoldDB" id="A0A8J3VUF2"/>
<reference evidence="2" key="1">
    <citation type="submission" date="2021-01" db="EMBL/GenBank/DDBJ databases">
        <title>Whole genome shotgun sequence of Rugosimonospora africana NBRC 104875.</title>
        <authorList>
            <person name="Komaki H."/>
            <person name="Tamura T."/>
        </authorList>
    </citation>
    <scope>NUCLEOTIDE SEQUENCE</scope>
    <source>
        <strain evidence="2">NBRC 104875</strain>
    </source>
</reference>
<comment type="caution">
    <text evidence="2">The sequence shown here is derived from an EMBL/GenBank/DDBJ whole genome shotgun (WGS) entry which is preliminary data.</text>
</comment>
<feature type="region of interest" description="Disordered" evidence="1">
    <location>
        <begin position="78"/>
        <end position="98"/>
    </location>
</feature>
<name>A0A8J3VUF2_9ACTN</name>
<dbReference type="Proteomes" id="UP000642748">
    <property type="component" value="Unassembled WGS sequence"/>
</dbReference>
<organism evidence="2 3">
    <name type="scientific">Rugosimonospora africana</name>
    <dbReference type="NCBI Taxonomy" id="556532"/>
    <lineage>
        <taxon>Bacteria</taxon>
        <taxon>Bacillati</taxon>
        <taxon>Actinomycetota</taxon>
        <taxon>Actinomycetes</taxon>
        <taxon>Micromonosporales</taxon>
        <taxon>Micromonosporaceae</taxon>
        <taxon>Rugosimonospora</taxon>
    </lineage>
</organism>
<protein>
    <submittedName>
        <fullName evidence="2">Uncharacterized protein</fullName>
    </submittedName>
</protein>
<evidence type="ECO:0000313" key="2">
    <source>
        <dbReference type="EMBL" id="GIH19210.1"/>
    </source>
</evidence>
<gene>
    <name evidence="2" type="ORF">Raf01_73820</name>
</gene>
<sequence length="224" mass="24117">MEAEEPTPSTTWLGMPQLHRRDVLRLAGVAAAGAVVGAAVDACTSSRPRTVMIGQLQQILTSIPPVSVMDALDHEPEVHARSEVQRSPSKYPLPDGRQWPASPLVRSSDMPKLLSAYLNSLGPTVDAIQKLSETLREPVPEDAVTKSDLPGLPVADGEPVLAFARNIASYWAHPLDDAGKPRPFGDQRIDDLPSDELSQAVDDLRSKLQAAMQRLPASPATRPS</sequence>
<evidence type="ECO:0000256" key="1">
    <source>
        <dbReference type="SAM" id="MobiDB-lite"/>
    </source>
</evidence>
<dbReference type="InterPro" id="IPR006311">
    <property type="entry name" value="TAT_signal"/>
</dbReference>
<evidence type="ECO:0000313" key="3">
    <source>
        <dbReference type="Proteomes" id="UP000642748"/>
    </source>
</evidence>